<dbReference type="Proteomes" id="UP000631114">
    <property type="component" value="Unassembled WGS sequence"/>
</dbReference>
<organism evidence="2 3">
    <name type="scientific">Coptis chinensis</name>
    <dbReference type="NCBI Taxonomy" id="261450"/>
    <lineage>
        <taxon>Eukaryota</taxon>
        <taxon>Viridiplantae</taxon>
        <taxon>Streptophyta</taxon>
        <taxon>Embryophyta</taxon>
        <taxon>Tracheophyta</taxon>
        <taxon>Spermatophyta</taxon>
        <taxon>Magnoliopsida</taxon>
        <taxon>Ranunculales</taxon>
        <taxon>Ranunculaceae</taxon>
        <taxon>Coptidoideae</taxon>
        <taxon>Coptis</taxon>
    </lineage>
</organism>
<evidence type="ECO:0000256" key="1">
    <source>
        <dbReference type="SAM" id="MobiDB-lite"/>
    </source>
</evidence>
<reference evidence="2 3" key="1">
    <citation type="submission" date="2020-10" db="EMBL/GenBank/DDBJ databases">
        <title>The Coptis chinensis genome and diversification of protoberbering-type alkaloids.</title>
        <authorList>
            <person name="Wang B."/>
            <person name="Shu S."/>
            <person name="Song C."/>
            <person name="Liu Y."/>
        </authorList>
    </citation>
    <scope>NUCLEOTIDE SEQUENCE [LARGE SCALE GENOMIC DNA]</scope>
    <source>
        <strain evidence="2">HL-2020</strain>
        <tissue evidence="2">Leaf</tissue>
    </source>
</reference>
<accession>A0A835HMW5</accession>
<dbReference type="AlphaFoldDB" id="A0A835HMW5"/>
<feature type="region of interest" description="Disordered" evidence="1">
    <location>
        <begin position="83"/>
        <end position="109"/>
    </location>
</feature>
<sequence length="365" mass="42678">MYDMGSVVEPTQDNMSCMQQDVDNIVDNTHDINGWTRSEIDGVEVVANIVDENVVDVDEDFINDSDCDEDIIEYSDEDYMCNGKTTTRRSQSGGDSWELDETRKEPTLGPISSDEFRNKKSKWKRKFYTPYTTYEERVSHRPHQLSQQEWVQLVEFWDTPEQQAISERNKANRAKQIAKHAAGRISFPQFEEIMSKEHGAPPSLGDLFVRTHTSSKTHDALDDQSRDYIEKMNHLAGRDEHGAQLPLTNEIYREVMPPERHGRVRLRGRGVTPTSYFGSRLSSDNRVNDLENQVVEMKRVAEEKEEERQREIEEMRRQAQDKDEQRQREMDEMKRQFDARDADMEARLMQKLLEMTTTRSRLSSN</sequence>
<feature type="compositionally biased region" description="Polar residues" evidence="1">
    <location>
        <begin position="83"/>
        <end position="94"/>
    </location>
</feature>
<dbReference type="EMBL" id="JADFTS010000006">
    <property type="protein sequence ID" value="KAF9602355.1"/>
    <property type="molecule type" value="Genomic_DNA"/>
</dbReference>
<keyword evidence="3" id="KW-1185">Reference proteome</keyword>
<protein>
    <submittedName>
        <fullName evidence="2">Uncharacterized protein</fullName>
    </submittedName>
</protein>
<proteinExistence type="predicted"/>
<dbReference type="PANTHER" id="PTHR33144:SF52">
    <property type="match status" value="1"/>
</dbReference>
<evidence type="ECO:0000313" key="2">
    <source>
        <dbReference type="EMBL" id="KAF9602355.1"/>
    </source>
</evidence>
<dbReference type="PANTHER" id="PTHR33144">
    <property type="entry name" value="OS10G0409366 PROTEIN-RELATED"/>
    <property type="match status" value="1"/>
</dbReference>
<dbReference type="InterPro" id="IPR004252">
    <property type="entry name" value="Probable_transposase_24"/>
</dbReference>
<evidence type="ECO:0000313" key="3">
    <source>
        <dbReference type="Proteomes" id="UP000631114"/>
    </source>
</evidence>
<dbReference type="Pfam" id="PF03004">
    <property type="entry name" value="Transposase_24"/>
    <property type="match status" value="1"/>
</dbReference>
<feature type="region of interest" description="Disordered" evidence="1">
    <location>
        <begin position="306"/>
        <end position="340"/>
    </location>
</feature>
<comment type="caution">
    <text evidence="2">The sequence shown here is derived from an EMBL/GenBank/DDBJ whole genome shotgun (WGS) entry which is preliminary data.</text>
</comment>
<gene>
    <name evidence="2" type="ORF">IFM89_026782</name>
</gene>
<name>A0A835HMW5_9MAGN</name>